<dbReference type="AlphaFoldDB" id="A0A2S6GDM0"/>
<keyword evidence="3" id="KW-1185">Reference proteome</keyword>
<evidence type="ECO:0000256" key="1">
    <source>
        <dbReference type="SAM" id="MobiDB-lite"/>
    </source>
</evidence>
<evidence type="ECO:0000313" key="3">
    <source>
        <dbReference type="Proteomes" id="UP000239203"/>
    </source>
</evidence>
<reference evidence="2 3" key="1">
    <citation type="submission" date="2018-02" db="EMBL/GenBank/DDBJ databases">
        <title>Genomic Encyclopedia of Archaeal and Bacterial Type Strains, Phase II (KMG-II): from individual species to whole genera.</title>
        <authorList>
            <person name="Goeker M."/>
        </authorList>
    </citation>
    <scope>NUCLEOTIDE SEQUENCE [LARGE SCALE GENOMIC DNA]</scope>
    <source>
        <strain evidence="2 3">YU 961-1</strain>
    </source>
</reference>
<feature type="region of interest" description="Disordered" evidence="1">
    <location>
        <begin position="1"/>
        <end position="29"/>
    </location>
</feature>
<dbReference type="Proteomes" id="UP000239203">
    <property type="component" value="Unassembled WGS sequence"/>
</dbReference>
<proteinExistence type="predicted"/>
<sequence length="271" mass="28131">MGHVSQGPEEVTVGSGWLGRGGELGRQGGEERGDALYRFGGEACMRGHAAGDGVGGQAEVVEVGEDSAGVAKAWLVGLAVVPGEHQLVKVLLEGLVCGTRQPGGQVDRSDLACPVLNRGVSVFPHADGRRCRSLGCAKGLECRSVCQDGARGLRAAAEAEVGGTARERVQQAVEPIRSSSVNSTGGAPVRRCCVSSHCATSRRPAWWVSGETGCGSHAAASDRGIVMAAPLLLARRVEVTRVGDETDSSRVPCGVTRGVPARADRPCWRCR</sequence>
<gene>
    <name evidence="2" type="ORF">CLV40_12937</name>
</gene>
<protein>
    <submittedName>
        <fullName evidence="2">Uncharacterized protein</fullName>
    </submittedName>
</protein>
<dbReference type="EMBL" id="PTIX01000029">
    <property type="protein sequence ID" value="PPK63324.1"/>
    <property type="molecule type" value="Genomic_DNA"/>
</dbReference>
<comment type="caution">
    <text evidence="2">The sequence shown here is derived from an EMBL/GenBank/DDBJ whole genome shotgun (WGS) entry which is preliminary data.</text>
</comment>
<feature type="compositionally biased region" description="Gly residues" evidence="1">
    <location>
        <begin position="16"/>
        <end position="27"/>
    </location>
</feature>
<name>A0A2S6GDM0_9PSEU</name>
<evidence type="ECO:0000313" key="2">
    <source>
        <dbReference type="EMBL" id="PPK63324.1"/>
    </source>
</evidence>
<organism evidence="2 3">
    <name type="scientific">Actinokineospora auranticolor</name>
    <dbReference type="NCBI Taxonomy" id="155976"/>
    <lineage>
        <taxon>Bacteria</taxon>
        <taxon>Bacillati</taxon>
        <taxon>Actinomycetota</taxon>
        <taxon>Actinomycetes</taxon>
        <taxon>Pseudonocardiales</taxon>
        <taxon>Pseudonocardiaceae</taxon>
        <taxon>Actinokineospora</taxon>
    </lineage>
</organism>
<accession>A0A2S6GDM0</accession>